<evidence type="ECO:0000256" key="1">
    <source>
        <dbReference type="ARBA" id="ARBA00004928"/>
    </source>
</evidence>
<evidence type="ECO:0000256" key="6">
    <source>
        <dbReference type="ARBA" id="ARBA00067006"/>
    </source>
</evidence>
<comment type="pathway">
    <text evidence="1">Aromatic compound metabolism; phenylpropanoid biosynthesis.</text>
</comment>
<dbReference type="GO" id="GO:0016616">
    <property type="term" value="F:oxidoreductase activity, acting on the CH-OH group of donors, NAD or NADP as acceptor"/>
    <property type="evidence" value="ECO:0007669"/>
    <property type="project" value="TreeGrafter"/>
</dbReference>
<dbReference type="EMBL" id="GCKF01046397">
    <property type="protein sequence ID" value="JAG93550.1"/>
    <property type="molecule type" value="Transcribed_RNA"/>
</dbReference>
<dbReference type="PANTHER" id="PTHR10366">
    <property type="entry name" value="NAD DEPENDENT EPIMERASE/DEHYDRATASE"/>
    <property type="match status" value="1"/>
</dbReference>
<name>A0A0D6QST0_ARACU</name>
<evidence type="ECO:0000313" key="8">
    <source>
        <dbReference type="EMBL" id="JAG93549.1"/>
    </source>
</evidence>
<comment type="similarity">
    <text evidence="5">Belongs to the NAD(P)-dependent epimerase/dehydratase family. Dihydroflavonol-4-reductase subfamily.</text>
</comment>
<dbReference type="InterPro" id="IPR050425">
    <property type="entry name" value="NAD(P)_dehydrat-like"/>
</dbReference>
<keyword evidence="2" id="KW-0521">NADP</keyword>
<dbReference type="Gene3D" id="3.40.50.720">
    <property type="entry name" value="NAD(P)-binding Rossmann-like Domain"/>
    <property type="match status" value="1"/>
</dbReference>
<dbReference type="GO" id="GO:0016621">
    <property type="term" value="F:cinnamoyl-CoA reductase activity"/>
    <property type="evidence" value="ECO:0007669"/>
    <property type="project" value="UniProtKB-EC"/>
</dbReference>
<dbReference type="Pfam" id="PF01370">
    <property type="entry name" value="Epimerase"/>
    <property type="match status" value="1"/>
</dbReference>
<keyword evidence="3" id="KW-0560">Oxidoreductase</keyword>
<evidence type="ECO:0000256" key="2">
    <source>
        <dbReference type="ARBA" id="ARBA00022857"/>
    </source>
</evidence>
<dbReference type="FunFam" id="3.40.50.720:FF:000199">
    <property type="entry name" value="Cinnamoyl-CoA reductase 1"/>
    <property type="match status" value="1"/>
</dbReference>
<evidence type="ECO:0000256" key="5">
    <source>
        <dbReference type="ARBA" id="ARBA00023445"/>
    </source>
</evidence>
<protein>
    <recommendedName>
        <fullName evidence="6">cinnamoyl-CoA reductase</fullName>
        <ecNumber evidence="6">1.2.1.44</ecNumber>
    </recommendedName>
</protein>
<evidence type="ECO:0000259" key="7">
    <source>
        <dbReference type="Pfam" id="PF01370"/>
    </source>
</evidence>
<feature type="domain" description="NAD-dependent epimerase/dehydratase" evidence="7">
    <location>
        <begin position="6"/>
        <end position="238"/>
    </location>
</feature>
<keyword evidence="4" id="KW-1015">Disulfide bond</keyword>
<proteinExistence type="inferred from homology"/>
<evidence type="ECO:0000256" key="3">
    <source>
        <dbReference type="ARBA" id="ARBA00023002"/>
    </source>
</evidence>
<dbReference type="CDD" id="cd08958">
    <property type="entry name" value="FR_SDR_e"/>
    <property type="match status" value="1"/>
</dbReference>
<dbReference type="EMBL" id="GCKF01046398">
    <property type="protein sequence ID" value="JAG93549.1"/>
    <property type="molecule type" value="Transcribed_RNA"/>
</dbReference>
<accession>A0A0D6QST0</accession>
<reference evidence="8" key="1">
    <citation type="submission" date="2015-03" db="EMBL/GenBank/DDBJ databases">
        <title>A transcriptome of Araucaria cunninghamii, an australian fine timber species.</title>
        <authorList>
            <person name="Jing Yi C.J.Y."/>
            <person name="Yin San L.Y.S."/>
            <person name="Abdul Karim S.S."/>
            <person name="Wan Azmi N.N."/>
            <person name="Hercus R.R."/>
            <person name="Croft L.L."/>
        </authorList>
    </citation>
    <scope>NUCLEOTIDE SEQUENCE</scope>
    <source>
        <strain evidence="8">MI0301</strain>
        <tissue evidence="8">Leaf</tissue>
    </source>
</reference>
<dbReference type="InterPro" id="IPR036291">
    <property type="entry name" value="NAD(P)-bd_dom_sf"/>
</dbReference>
<dbReference type="InterPro" id="IPR001509">
    <property type="entry name" value="Epimerase_deHydtase"/>
</dbReference>
<dbReference type="EC" id="1.2.1.44" evidence="6"/>
<sequence length="316" mass="35031">MKQGTVCVTGAGGFIASWLVKALLSRGYTVIGAVRNPDDGKYGHLTQLEGAKERLRLVRADILDYHSLVTAFRDCDGVFHMACLLTDDPEQVIEPAIRGTTNVLDACAECRVKRIVVTSSVGAVYMDPKREPHVIVDDNCWSDLEYCTQTKNWYCYAKTVAEKAAWKRAEEKNLDMVVVNPCIVLGPLLQSSMNASTAHIMKYLTGSAKTYANLTQAYVDVRDVALAHILVYETPSASGRYLCAESTMHRGELVALLAQLFPQYPLPLVCSDQKNPRKEPYKFSNEKIKNLGLSFTPMKKCLADTVASLQDKGFLH</sequence>
<evidence type="ECO:0000256" key="4">
    <source>
        <dbReference type="ARBA" id="ARBA00023157"/>
    </source>
</evidence>
<dbReference type="PANTHER" id="PTHR10366:SF852">
    <property type="entry name" value="CINNAMOYL-COA REDUCTASE CAD2"/>
    <property type="match status" value="1"/>
</dbReference>
<organism evidence="8">
    <name type="scientific">Araucaria cunninghamii</name>
    <name type="common">Hoop pine</name>
    <name type="synonym">Moreton Bay pine</name>
    <dbReference type="NCBI Taxonomy" id="56994"/>
    <lineage>
        <taxon>Eukaryota</taxon>
        <taxon>Viridiplantae</taxon>
        <taxon>Streptophyta</taxon>
        <taxon>Embryophyta</taxon>
        <taxon>Tracheophyta</taxon>
        <taxon>Spermatophyta</taxon>
        <taxon>Pinopsida</taxon>
        <taxon>Pinidae</taxon>
        <taxon>Conifers II</taxon>
        <taxon>Araucariales</taxon>
        <taxon>Araucariaceae</taxon>
        <taxon>Araucaria</taxon>
    </lineage>
</organism>
<dbReference type="AlphaFoldDB" id="A0A0D6QST0"/>
<dbReference type="SUPFAM" id="SSF51735">
    <property type="entry name" value="NAD(P)-binding Rossmann-fold domains"/>
    <property type="match status" value="1"/>
</dbReference>